<gene>
    <name evidence="2" type="ORF">AAG570_010285</name>
</gene>
<feature type="compositionally biased region" description="Basic residues" evidence="1">
    <location>
        <begin position="1"/>
        <end position="12"/>
    </location>
</feature>
<name>A0ABD0ZAG5_9HEMI</name>
<comment type="caution">
    <text evidence="2">The sequence shown here is derived from an EMBL/GenBank/DDBJ whole genome shotgun (WGS) entry which is preliminary data.</text>
</comment>
<evidence type="ECO:0000313" key="2">
    <source>
        <dbReference type="EMBL" id="KAL1132329.1"/>
    </source>
</evidence>
<feature type="compositionally biased region" description="Basic and acidic residues" evidence="1">
    <location>
        <begin position="92"/>
        <end position="107"/>
    </location>
</feature>
<dbReference type="AlphaFoldDB" id="A0ABD0ZAG5"/>
<protein>
    <submittedName>
        <fullName evidence="2">Uncharacterized protein</fullName>
    </submittedName>
</protein>
<keyword evidence="3" id="KW-1185">Reference proteome</keyword>
<reference evidence="2 3" key="1">
    <citation type="submission" date="2024-07" db="EMBL/GenBank/DDBJ databases">
        <title>Chromosome-level genome assembly of the water stick insect Ranatra chinensis (Heteroptera: Nepidae).</title>
        <authorList>
            <person name="Liu X."/>
        </authorList>
    </citation>
    <scope>NUCLEOTIDE SEQUENCE [LARGE SCALE GENOMIC DNA]</scope>
    <source>
        <strain evidence="2">Cailab_2021Rc</strain>
        <tissue evidence="2">Muscle</tissue>
    </source>
</reference>
<dbReference type="Proteomes" id="UP001558652">
    <property type="component" value="Unassembled WGS sequence"/>
</dbReference>
<sequence length="107" mass="12602">MASKRRNMFHKNKTQETTEKAGSQMLVEVRWRNLYNMLIRRVSSEIRADFSITFKTDIKEVVKKLKERYAGARREVARMRRETGETPQQFVHRMDAGSDEHGAREAS</sequence>
<dbReference type="EMBL" id="JBFDAA010000005">
    <property type="protein sequence ID" value="KAL1132329.1"/>
    <property type="molecule type" value="Genomic_DNA"/>
</dbReference>
<evidence type="ECO:0000313" key="3">
    <source>
        <dbReference type="Proteomes" id="UP001558652"/>
    </source>
</evidence>
<accession>A0ABD0ZAG5</accession>
<feature type="region of interest" description="Disordered" evidence="1">
    <location>
        <begin position="1"/>
        <end position="21"/>
    </location>
</feature>
<proteinExistence type="predicted"/>
<organism evidence="2 3">
    <name type="scientific">Ranatra chinensis</name>
    <dbReference type="NCBI Taxonomy" id="642074"/>
    <lineage>
        <taxon>Eukaryota</taxon>
        <taxon>Metazoa</taxon>
        <taxon>Ecdysozoa</taxon>
        <taxon>Arthropoda</taxon>
        <taxon>Hexapoda</taxon>
        <taxon>Insecta</taxon>
        <taxon>Pterygota</taxon>
        <taxon>Neoptera</taxon>
        <taxon>Paraneoptera</taxon>
        <taxon>Hemiptera</taxon>
        <taxon>Heteroptera</taxon>
        <taxon>Panheteroptera</taxon>
        <taxon>Nepomorpha</taxon>
        <taxon>Nepidae</taxon>
        <taxon>Ranatrinae</taxon>
        <taxon>Ranatra</taxon>
    </lineage>
</organism>
<evidence type="ECO:0000256" key="1">
    <source>
        <dbReference type="SAM" id="MobiDB-lite"/>
    </source>
</evidence>
<feature type="region of interest" description="Disordered" evidence="1">
    <location>
        <begin position="79"/>
        <end position="107"/>
    </location>
</feature>